<evidence type="ECO:0000256" key="2">
    <source>
        <dbReference type="ARBA" id="ARBA00009441"/>
    </source>
</evidence>
<dbReference type="Proteomes" id="UP000028492">
    <property type="component" value="Chromosome"/>
</dbReference>
<sequence>MTCRVREWSGWAATVGVVLAEMRIQGLGVIEDALLELHAGFTVVTGETGAGKTMVVSGLHLLSGGRAEVSKVRTGMLKAFVEGRFELGGAEGATRIVTDAGAEVDEDGSVIALRAVSVDGRSRAHLGGRSVPVGVLADLSEQLIAVHGQNDQLRLLRPAEQRAVIDRFAGEAVTEPLEQYRAVRDEWLAVVAELTERSTRSREMAQQADLLRHGLTEIDAVKPEPGEDTELTEQIKRLAAVDELRSAASAAQAAVSGSPDGDPDAPGAVGLIGEASRHLTGSEDAVLRELGPRLDEASVLLSEVGAELGSYLETLDADPALLEKVLARQADLKRLTRKYAADVDGVLAWADDARRRMSTMDTSEEALAELAKRRDELAVTLAEHALTLSEARVEAAAELAEAITAEMSGLAMGQAEIEITVERRTVDESDAHAVKVGGRLVHAGPDGVDDVELLLRAHNGAPPLPVHKAASGGELSRVMLAIEVVLAHADTVQTLVFDEVDAGVGGRAAVEIGRRLARLARSHQVLVVTHLPQVAAFADQHLVVDKGTSGGVTRSGVRVLEQSERVVELARMLAGMESTETGRAHAEELLAVAEADKSAPDKPKARRGGKRKKAK</sequence>
<feature type="domain" description="RecF/RecN/SMC N-terminal" evidence="10">
    <location>
        <begin position="22"/>
        <end position="545"/>
    </location>
</feature>
<dbReference type="KEGG" id="aja:AJAP_14295"/>
<evidence type="ECO:0000256" key="8">
    <source>
        <dbReference type="ARBA" id="ARBA00033408"/>
    </source>
</evidence>
<dbReference type="FunFam" id="3.40.50.300:FF:000319">
    <property type="entry name" value="DNA repair protein RecN"/>
    <property type="match status" value="1"/>
</dbReference>
<comment type="similarity">
    <text evidence="2">Belongs to the RecN family.</text>
</comment>
<dbReference type="SUPFAM" id="SSF52540">
    <property type="entry name" value="P-loop containing nucleoside triphosphate hydrolases"/>
    <property type="match status" value="2"/>
</dbReference>
<gene>
    <name evidence="11" type="primary">recN</name>
    <name evidence="11" type="ORF">AJAP_14295</name>
</gene>
<evidence type="ECO:0000256" key="4">
    <source>
        <dbReference type="ARBA" id="ARBA00022741"/>
    </source>
</evidence>
<organism evidence="11 12">
    <name type="scientific">Amycolatopsis japonica</name>
    <dbReference type="NCBI Taxonomy" id="208439"/>
    <lineage>
        <taxon>Bacteria</taxon>
        <taxon>Bacillati</taxon>
        <taxon>Actinomycetota</taxon>
        <taxon>Actinomycetes</taxon>
        <taxon>Pseudonocardiales</taxon>
        <taxon>Pseudonocardiaceae</taxon>
        <taxon>Amycolatopsis</taxon>
        <taxon>Amycolatopsis japonica group</taxon>
    </lineage>
</organism>
<evidence type="ECO:0000256" key="7">
    <source>
        <dbReference type="ARBA" id="ARBA00023204"/>
    </source>
</evidence>
<keyword evidence="4" id="KW-0547">Nucleotide-binding</keyword>
<evidence type="ECO:0000313" key="12">
    <source>
        <dbReference type="Proteomes" id="UP000028492"/>
    </source>
</evidence>
<dbReference type="Pfam" id="PF02463">
    <property type="entry name" value="SMC_N"/>
    <property type="match status" value="1"/>
</dbReference>
<dbReference type="PANTHER" id="PTHR11059">
    <property type="entry name" value="DNA REPAIR PROTEIN RECN"/>
    <property type="match status" value="1"/>
</dbReference>
<dbReference type="InterPro" id="IPR027417">
    <property type="entry name" value="P-loop_NTPase"/>
</dbReference>
<dbReference type="EMBL" id="CP008953">
    <property type="protein sequence ID" value="AIG75737.1"/>
    <property type="molecule type" value="Genomic_DNA"/>
</dbReference>
<comment type="function">
    <text evidence="1">May be involved in recombinational repair of damaged DNA.</text>
</comment>
<dbReference type="NCBIfam" id="TIGR00634">
    <property type="entry name" value="recN"/>
    <property type="match status" value="1"/>
</dbReference>
<name>A0A075UNE8_9PSEU</name>
<evidence type="ECO:0000259" key="10">
    <source>
        <dbReference type="Pfam" id="PF02463"/>
    </source>
</evidence>
<reference evidence="11 12" key="1">
    <citation type="journal article" date="2014" name="J. Biotechnol.">
        <title>Complete genome sequence of the actinobacterium Amycolatopsis japonica MG417-CF17(T) (=DSM 44213T) producing (S,S)-N,N'-ethylenediaminedisuccinic acid.</title>
        <authorList>
            <person name="Stegmann E."/>
            <person name="Albersmeier A."/>
            <person name="Spohn M."/>
            <person name="Gert H."/>
            <person name="Weber T."/>
            <person name="Wohlleben W."/>
            <person name="Kalinowski J."/>
            <person name="Ruckert C."/>
        </authorList>
    </citation>
    <scope>NUCLEOTIDE SEQUENCE [LARGE SCALE GENOMIC DNA]</scope>
    <source>
        <strain evidence="12">MG417-CF17 (DSM 44213)</strain>
    </source>
</reference>
<proteinExistence type="inferred from homology"/>
<dbReference type="GO" id="GO:0005524">
    <property type="term" value="F:ATP binding"/>
    <property type="evidence" value="ECO:0007669"/>
    <property type="project" value="UniProtKB-KW"/>
</dbReference>
<keyword evidence="12" id="KW-1185">Reference proteome</keyword>
<evidence type="ECO:0000256" key="1">
    <source>
        <dbReference type="ARBA" id="ARBA00003618"/>
    </source>
</evidence>
<evidence type="ECO:0000313" key="11">
    <source>
        <dbReference type="EMBL" id="AIG75737.1"/>
    </source>
</evidence>
<dbReference type="CDD" id="cd03241">
    <property type="entry name" value="ABC_RecN"/>
    <property type="match status" value="1"/>
</dbReference>
<dbReference type="GO" id="GO:0006281">
    <property type="term" value="P:DNA repair"/>
    <property type="evidence" value="ECO:0007669"/>
    <property type="project" value="UniProtKB-KW"/>
</dbReference>
<dbReference type="InterPro" id="IPR003395">
    <property type="entry name" value="RecF/RecN/SMC_N"/>
</dbReference>
<keyword evidence="7" id="KW-0234">DNA repair</keyword>
<dbReference type="Gene3D" id="3.40.50.300">
    <property type="entry name" value="P-loop containing nucleotide triphosphate hydrolases"/>
    <property type="match status" value="2"/>
</dbReference>
<dbReference type="HOGENOM" id="CLU_018297_3_0_11"/>
<evidence type="ECO:0000256" key="5">
    <source>
        <dbReference type="ARBA" id="ARBA00022763"/>
    </source>
</evidence>
<keyword evidence="6" id="KW-0067">ATP-binding</keyword>
<accession>A0A075UNE8</accession>
<dbReference type="GO" id="GO:0009432">
    <property type="term" value="P:SOS response"/>
    <property type="evidence" value="ECO:0007669"/>
    <property type="project" value="TreeGrafter"/>
</dbReference>
<evidence type="ECO:0000256" key="6">
    <source>
        <dbReference type="ARBA" id="ARBA00022840"/>
    </source>
</evidence>
<dbReference type="GO" id="GO:0043590">
    <property type="term" value="C:bacterial nucleoid"/>
    <property type="evidence" value="ECO:0007669"/>
    <property type="project" value="TreeGrafter"/>
</dbReference>
<dbReference type="PIRSF" id="PIRSF003128">
    <property type="entry name" value="RecN"/>
    <property type="match status" value="1"/>
</dbReference>
<feature type="region of interest" description="Disordered" evidence="9">
    <location>
        <begin position="592"/>
        <end position="615"/>
    </location>
</feature>
<dbReference type="AlphaFoldDB" id="A0A075UNE8"/>
<evidence type="ECO:0000256" key="3">
    <source>
        <dbReference type="ARBA" id="ARBA00021315"/>
    </source>
</evidence>
<dbReference type="eggNOG" id="COG0497">
    <property type="taxonomic scope" value="Bacteria"/>
</dbReference>
<dbReference type="PANTHER" id="PTHR11059:SF0">
    <property type="entry name" value="DNA REPAIR PROTEIN RECN"/>
    <property type="match status" value="1"/>
</dbReference>
<protein>
    <recommendedName>
        <fullName evidence="3">DNA repair protein RecN</fullName>
    </recommendedName>
    <alternativeName>
        <fullName evidence="8">Recombination protein N</fullName>
    </alternativeName>
</protein>
<dbReference type="STRING" id="208439.AJAP_14295"/>
<feature type="compositionally biased region" description="Basic residues" evidence="9">
    <location>
        <begin position="604"/>
        <end position="615"/>
    </location>
</feature>
<keyword evidence="5" id="KW-0227">DNA damage</keyword>
<evidence type="ECO:0000256" key="9">
    <source>
        <dbReference type="SAM" id="MobiDB-lite"/>
    </source>
</evidence>
<dbReference type="FunFam" id="3.40.50.300:FF:000356">
    <property type="entry name" value="DNA repair protein RecN"/>
    <property type="match status" value="1"/>
</dbReference>
<dbReference type="GO" id="GO:0006310">
    <property type="term" value="P:DNA recombination"/>
    <property type="evidence" value="ECO:0007669"/>
    <property type="project" value="InterPro"/>
</dbReference>
<feature type="compositionally biased region" description="Basic and acidic residues" evidence="9">
    <location>
        <begin position="592"/>
        <end position="603"/>
    </location>
</feature>
<dbReference type="InterPro" id="IPR004604">
    <property type="entry name" value="DNA_recomb/repair_RecN"/>
</dbReference>